<dbReference type="PRINTS" id="PR00506">
    <property type="entry name" value="D21N6MTFRASE"/>
</dbReference>
<dbReference type="InterPro" id="IPR002941">
    <property type="entry name" value="DNA_methylase_N4/N6"/>
</dbReference>
<reference evidence="8" key="1">
    <citation type="submission" date="2016-10" db="EMBL/GenBank/DDBJ databases">
        <title>Draft genome sequences of four alkaliphilic bacteria belonging to the Anaerobacillus genus.</title>
        <authorList>
            <person name="Bassil N.M."/>
            <person name="Lloyd J.R."/>
        </authorList>
    </citation>
    <scope>NUCLEOTIDE SEQUENCE [LARGE SCALE GENOMIC DNA]</scope>
    <source>
        <strain evidence="8">NB2006</strain>
    </source>
</reference>
<dbReference type="InterPro" id="IPR002052">
    <property type="entry name" value="DNA_methylase_N6_adenine_CS"/>
</dbReference>
<feature type="region of interest" description="Disordered" evidence="6">
    <location>
        <begin position="223"/>
        <end position="243"/>
    </location>
</feature>
<dbReference type="GO" id="GO:0009307">
    <property type="term" value="P:DNA restriction-modification system"/>
    <property type="evidence" value="ECO:0007669"/>
    <property type="project" value="UniProtKB-KW"/>
</dbReference>
<evidence type="ECO:0000256" key="4">
    <source>
        <dbReference type="ARBA" id="ARBA00022691"/>
    </source>
</evidence>
<feature type="domain" description="DNA methylase N-4/N-6" evidence="7">
    <location>
        <begin position="92"/>
        <end position="489"/>
    </location>
</feature>
<dbReference type="Pfam" id="PF01555">
    <property type="entry name" value="N6_N4_Mtase"/>
    <property type="match status" value="1"/>
</dbReference>
<dbReference type="InterPro" id="IPR002295">
    <property type="entry name" value="N4/N6-MTase_EcoPI_Mod-like"/>
</dbReference>
<comment type="caution">
    <text evidence="8">The sequence shown here is derived from an EMBL/GenBank/DDBJ whole genome shotgun (WGS) entry which is preliminary data.</text>
</comment>
<accession>A0A1S2LQ27</accession>
<dbReference type="SUPFAM" id="SSF53335">
    <property type="entry name" value="S-adenosyl-L-methionine-dependent methyltransferases"/>
    <property type="match status" value="1"/>
</dbReference>
<dbReference type="GO" id="GO:0032259">
    <property type="term" value="P:methylation"/>
    <property type="evidence" value="ECO:0007669"/>
    <property type="project" value="UniProtKB-KW"/>
</dbReference>
<dbReference type="RefSeq" id="WP_071317514.1">
    <property type="nucleotide sequence ID" value="NZ_CP063356.2"/>
</dbReference>
<evidence type="ECO:0000256" key="1">
    <source>
        <dbReference type="ARBA" id="ARBA00006594"/>
    </source>
</evidence>
<protein>
    <submittedName>
        <fullName evidence="8">Site-specific DNA-methyltransferase</fullName>
    </submittedName>
</protein>
<dbReference type="AlphaFoldDB" id="A0A1S2LQ27"/>
<dbReference type="OrthoDB" id="9800801at2"/>
<name>A0A1S2LQ27_9BACI</name>
<keyword evidence="3" id="KW-0808">Transferase</keyword>
<evidence type="ECO:0000259" key="7">
    <source>
        <dbReference type="Pfam" id="PF01555"/>
    </source>
</evidence>
<evidence type="ECO:0000256" key="2">
    <source>
        <dbReference type="ARBA" id="ARBA00022603"/>
    </source>
</evidence>
<dbReference type="PROSITE" id="PS00092">
    <property type="entry name" value="N6_MTASE"/>
    <property type="match status" value="1"/>
</dbReference>
<dbReference type="GO" id="GO:0003677">
    <property type="term" value="F:DNA binding"/>
    <property type="evidence" value="ECO:0007669"/>
    <property type="project" value="InterPro"/>
</dbReference>
<keyword evidence="2" id="KW-0489">Methyltransferase</keyword>
<evidence type="ECO:0000256" key="3">
    <source>
        <dbReference type="ARBA" id="ARBA00022679"/>
    </source>
</evidence>
<dbReference type="EMBL" id="LQXD01000115">
    <property type="protein sequence ID" value="OIJ14310.1"/>
    <property type="molecule type" value="Genomic_DNA"/>
</dbReference>
<sequence>MNKNIDLNDNNLDFLDKEDLLKILKNMVNGGVSLSFYGKRTAEEIYKKVRPRVTRVNRKLCVGTEEQQAKNIILEGENLQGMVTLYKYREQVDLILTDPPYNTGHYFRYNDKWDSDPNDPDLGTLVSEDDGSKHTKWMKAMMPRLHMMWKMLKPTGVIAICIDDNELFHLGMMMNEVFGEENRIGIINWQKSYAPKSDSKHMSTGTEYVLVYAKDKSLAKTGLLPRGDTTNSKYKNPDKDPEGLWRNDNATVATVVEKDIYAIQSPFTGALHYPGARAWSFPKKTMKEWLEQWGSKYIEKSIEDGRVSALVIKDAPIPTIPLDRNLENNPVVESEDVFHSPVIQLSREAANNIMQNNVWPTLFFPNNGYGRPAIKRYLKNVKRGKVPLTYWGDDNYDTPFELGTQSWNYEESGHSQTGINELDEIVGKGHKFQTVKPLKLMKKIIQLWCSSDGLVLDPYAGSGTTGHAVLELNQETEAKRKFILIEQGNSEKGDKYARSLTQERIRRVITGERPDQNGVLVQKHKSINSGFEFRILTKQIDASTVLTMKKDELVDLVITSHWENERRSSSNLIRIENSKCRYLVGKNDDNEGYFIIWNGDDQVGQLDLETYGTIIEEAKREKLNGPYHVYARYEVFQSNSVKFYKIPDKILAHLGLNENSDPYNETEGEE</sequence>
<evidence type="ECO:0000256" key="6">
    <source>
        <dbReference type="SAM" id="MobiDB-lite"/>
    </source>
</evidence>
<keyword evidence="4" id="KW-0949">S-adenosyl-L-methionine</keyword>
<dbReference type="Gene3D" id="3.40.50.150">
    <property type="entry name" value="Vaccinia Virus protein VP39"/>
    <property type="match status" value="2"/>
</dbReference>
<dbReference type="REBASE" id="178016">
    <property type="entry name" value="M.Asp2006ORF12980P"/>
</dbReference>
<gene>
    <name evidence="8" type="ORF">AWH56_12980</name>
</gene>
<comment type="similarity">
    <text evidence="1">Belongs to the N(4)/N(6)-methyltransferase family.</text>
</comment>
<dbReference type="InterPro" id="IPR029063">
    <property type="entry name" value="SAM-dependent_MTases_sf"/>
</dbReference>
<dbReference type="GO" id="GO:0008170">
    <property type="term" value="F:N-methyltransferase activity"/>
    <property type="evidence" value="ECO:0007669"/>
    <property type="project" value="InterPro"/>
</dbReference>
<evidence type="ECO:0000313" key="8">
    <source>
        <dbReference type="EMBL" id="OIJ14310.1"/>
    </source>
</evidence>
<proteinExistence type="inferred from homology"/>
<evidence type="ECO:0000256" key="5">
    <source>
        <dbReference type="ARBA" id="ARBA00022747"/>
    </source>
</evidence>
<keyword evidence="5" id="KW-0680">Restriction system</keyword>
<organism evidence="8">
    <name type="scientific">Anaerobacillus isosaccharinicus</name>
    <dbReference type="NCBI Taxonomy" id="1532552"/>
    <lineage>
        <taxon>Bacteria</taxon>
        <taxon>Bacillati</taxon>
        <taxon>Bacillota</taxon>
        <taxon>Bacilli</taxon>
        <taxon>Bacillales</taxon>
        <taxon>Bacillaceae</taxon>
        <taxon>Anaerobacillus</taxon>
    </lineage>
</organism>